<dbReference type="InterPro" id="IPR044730">
    <property type="entry name" value="RNase_H-like_dom_plant"/>
</dbReference>
<evidence type="ECO:0000313" key="2">
    <source>
        <dbReference type="Proteomes" id="UP001652660"/>
    </source>
</evidence>
<dbReference type="InterPro" id="IPR002156">
    <property type="entry name" value="RNaseH_domain"/>
</dbReference>
<dbReference type="PANTHER" id="PTHR47074:SF48">
    <property type="entry name" value="POLYNUCLEOTIDYL TRANSFERASE, RIBONUCLEASE H-LIKE SUPERFAMILY PROTEIN"/>
    <property type="match status" value="1"/>
</dbReference>
<dbReference type="CDD" id="cd06222">
    <property type="entry name" value="RNase_H_like"/>
    <property type="match status" value="1"/>
</dbReference>
<dbReference type="RefSeq" id="XP_071902610.1">
    <property type="nucleotide sequence ID" value="XM_072046509.1"/>
</dbReference>
<dbReference type="GeneID" id="113740852"/>
<name>A0ABM4U5Q0_COFAR</name>
<organism evidence="2 3">
    <name type="scientific">Coffea arabica</name>
    <name type="common">Arabian coffee</name>
    <dbReference type="NCBI Taxonomy" id="13443"/>
    <lineage>
        <taxon>Eukaryota</taxon>
        <taxon>Viridiplantae</taxon>
        <taxon>Streptophyta</taxon>
        <taxon>Embryophyta</taxon>
        <taxon>Tracheophyta</taxon>
        <taxon>Spermatophyta</taxon>
        <taxon>Magnoliopsida</taxon>
        <taxon>eudicotyledons</taxon>
        <taxon>Gunneridae</taxon>
        <taxon>Pentapetalae</taxon>
        <taxon>asterids</taxon>
        <taxon>lamiids</taxon>
        <taxon>Gentianales</taxon>
        <taxon>Rubiaceae</taxon>
        <taxon>Ixoroideae</taxon>
        <taxon>Gardenieae complex</taxon>
        <taxon>Bertiereae - Coffeeae clade</taxon>
        <taxon>Coffeeae</taxon>
        <taxon>Coffea</taxon>
    </lineage>
</organism>
<proteinExistence type="predicted"/>
<dbReference type="Pfam" id="PF13456">
    <property type="entry name" value="RVT_3"/>
    <property type="match status" value="1"/>
</dbReference>
<reference evidence="3" key="1">
    <citation type="submission" date="2025-08" db="UniProtKB">
        <authorList>
            <consortium name="RefSeq"/>
        </authorList>
    </citation>
    <scope>IDENTIFICATION</scope>
    <source>
        <tissue evidence="3">Leaves</tissue>
    </source>
</reference>
<sequence>MEQGQDRVNLTINIFWQIWKARNKRIFDSAKQEPHKTVQKAQEEWLEFEQAREIEQESRTGQNNRGHQARREQLREDVVSLYTDAAISAKRIRTGQGIIARNWKGTIMRAKGIVNQWKGTASKEEALAVRNALLMAKQAGWTKIIVHTDCKSVVEQINRCSEYDYSIATIQEDVQDLRIGFDKCSFVFIPRTENEISHALAHFAVKVVHNIEWEQDFPIWLIDLVKREMREEAKKLHVNLLMIVTLHTLDKIAMPRRIDDIWTHKFDLVDGRKKVISNYW</sequence>
<evidence type="ECO:0000313" key="3">
    <source>
        <dbReference type="RefSeq" id="XP_071902610.1"/>
    </source>
</evidence>
<dbReference type="PANTHER" id="PTHR47074">
    <property type="entry name" value="BNAC02G40300D PROTEIN"/>
    <property type="match status" value="1"/>
</dbReference>
<dbReference type="SUPFAM" id="SSF53098">
    <property type="entry name" value="Ribonuclease H-like"/>
    <property type="match status" value="1"/>
</dbReference>
<protein>
    <recommendedName>
        <fullName evidence="1">RNase H type-1 domain-containing protein</fullName>
    </recommendedName>
</protein>
<dbReference type="InterPro" id="IPR036397">
    <property type="entry name" value="RNaseH_sf"/>
</dbReference>
<dbReference type="Proteomes" id="UP001652660">
    <property type="component" value="Chromosome 4e"/>
</dbReference>
<accession>A0ABM4U5Q0</accession>
<keyword evidence="2" id="KW-1185">Reference proteome</keyword>
<evidence type="ECO:0000259" key="1">
    <source>
        <dbReference type="Pfam" id="PF13456"/>
    </source>
</evidence>
<gene>
    <name evidence="3" type="primary">LOC113740852</name>
</gene>
<feature type="domain" description="RNase H type-1" evidence="1">
    <location>
        <begin position="83"/>
        <end position="204"/>
    </location>
</feature>
<dbReference type="InterPro" id="IPR012337">
    <property type="entry name" value="RNaseH-like_sf"/>
</dbReference>
<dbReference type="Gene3D" id="3.30.420.10">
    <property type="entry name" value="Ribonuclease H-like superfamily/Ribonuclease H"/>
    <property type="match status" value="1"/>
</dbReference>
<dbReference type="InterPro" id="IPR052929">
    <property type="entry name" value="RNase_H-like_EbsB-rel"/>
</dbReference>